<organism evidence="2 3">
    <name type="scientific">Cellulophaga lytica (strain ATCC 23178 / DSM 7489 / JCM 8516 / NBRC 14961 / NCIMB 1423 / VKM B-1433 / Cy l20)</name>
    <dbReference type="NCBI Taxonomy" id="867900"/>
    <lineage>
        <taxon>Bacteria</taxon>
        <taxon>Pseudomonadati</taxon>
        <taxon>Bacteroidota</taxon>
        <taxon>Flavobacteriia</taxon>
        <taxon>Flavobacteriales</taxon>
        <taxon>Flavobacteriaceae</taxon>
        <taxon>Cellulophaga</taxon>
    </lineage>
</organism>
<dbReference type="eggNOG" id="COG3179">
    <property type="taxonomic scope" value="Bacteria"/>
</dbReference>
<accession>F0RDW4</accession>
<dbReference type="RefSeq" id="WP_013622662.1">
    <property type="nucleotide sequence ID" value="NC_015167.1"/>
</dbReference>
<dbReference type="CDD" id="cd00063">
    <property type="entry name" value="FN3"/>
    <property type="match status" value="1"/>
</dbReference>
<protein>
    <recommendedName>
        <fullName evidence="1">Fibronectin type-III domain-containing protein</fullName>
    </recommendedName>
</protein>
<dbReference type="KEGG" id="cly:Celly_3102"/>
<dbReference type="SUPFAM" id="SSF49265">
    <property type="entry name" value="Fibronectin type III"/>
    <property type="match status" value="1"/>
</dbReference>
<dbReference type="HOGENOM" id="CLU_230718_0_0_10"/>
<evidence type="ECO:0000313" key="2">
    <source>
        <dbReference type="EMBL" id="ADY30919.1"/>
    </source>
</evidence>
<reference evidence="2 3" key="1">
    <citation type="journal article" date="2011" name="Stand. Genomic Sci.">
        <title>Complete genome sequence of Cellulophaga lytica type strain (LIM- 21).</title>
        <authorList>
            <person name="Pati A."/>
            <person name="Abt B."/>
            <person name="Teshima H."/>
            <person name="Nolan M."/>
            <person name="Lapidus A."/>
            <person name="Lucas S."/>
            <person name="Hammon N."/>
            <person name="Deshpande S."/>
            <person name="Cheng J.F."/>
            <person name="Tapia R."/>
            <person name="Han C."/>
            <person name="Goodwin L."/>
            <person name="Pitluck S."/>
            <person name="Liolios K."/>
            <person name="Pagani I."/>
            <person name="Mavromatis K."/>
            <person name="Ovchinikova G."/>
            <person name="Chen A."/>
            <person name="Palaniappan K."/>
            <person name="Land M."/>
            <person name="Hauser L."/>
            <person name="Jeffries C.D."/>
            <person name="Detter J.C."/>
            <person name="Brambilla E.M."/>
            <person name="Kannan K.P."/>
            <person name="Rohde M."/>
            <person name="Spring S."/>
            <person name="Goker M."/>
            <person name="Woyke T."/>
            <person name="Bristow J."/>
            <person name="Eisen J.A."/>
            <person name="Markowitz V."/>
            <person name="Hugenholtz P."/>
            <person name="Kyrpides N.C."/>
            <person name="Klenk H.P."/>
            <person name="Ivanova N."/>
        </authorList>
    </citation>
    <scope>NUCLEOTIDE SEQUENCE [LARGE SCALE GENOMIC DNA]</scope>
    <source>
        <strain evidence="3">ATCC 23178 / DSM 7489 / JCM 8516 / NBRC 14961 / NCIMB 1423 / VKM B-1433 / Cy l20</strain>
    </source>
</reference>
<dbReference type="EMBL" id="CP002534">
    <property type="protein sequence ID" value="ADY30919.1"/>
    <property type="molecule type" value="Genomic_DNA"/>
</dbReference>
<proteinExistence type="predicted"/>
<gene>
    <name evidence="2" type="ordered locus">Celly_3102</name>
</gene>
<evidence type="ECO:0000313" key="3">
    <source>
        <dbReference type="Proteomes" id="UP000007487"/>
    </source>
</evidence>
<dbReference type="InterPro" id="IPR003961">
    <property type="entry name" value="FN3_dom"/>
</dbReference>
<dbReference type="PROSITE" id="PS50853">
    <property type="entry name" value="FN3"/>
    <property type="match status" value="1"/>
</dbReference>
<sequence>MSKLSGILFKSLSARVMSSFAKRQWLICFFFTVVSVQFTHSQLFPVQVSPQLTPPYSLKLSDYSTSTTEKLLVNLLLTDVNESDLQVRLRFSISGNSVNIQSKDFVQNAAPIQLTGGIPLRLSNLDLQPYFDLQNLDGITPSEYSKPLPDGLYQFCFEVFDWTTGRPLSEKKCYPVYLVLNDPPFLNLPQNGEQVPARDPQNIIFQWTPRHVNATGVEYEFELRELWDTNVDPQAAFLASPNLYQTTGFANTLLYGPGETSLLEGKTYGWRVRAVVSDGISETAVFKNGGYSEIFYFTYTGKCDAPQYILAKSEGTTTEEITWQQNPDHINYQIQFRKEGGSNNVWFESETVETKKKLFFLEAETTYEYRVGGQCVQNGGYSYSAINTFTTPGKEDASEYNCGIPPEIVITNQDPLQLLGVNDVFTAGDFPVTVKEVNGGNGNYTGWGFIVVPYLGDTQIRVTFNNIKINTDKQLTNGIVETEYDEKFATTGGAGMSDVSELTELIEGDNDIDELNVNFVIPPDYFEDYITVEDGQVVIRNPNDAQVRTSPLGDDKVIVDSAGNTYHVDAEGNVTKGGKIDEGGPVNADNVEGVTKNGDIESLTAKGITVTFNSRGTYGYDKLPSGINNTKLNEEYKSIKDAQGANYEIVNHVAEKNKSSLITATVSISNSDYTIDDLIFKTKQGELLTHTKATNNTVNLSVQGRYTFENEPIYAVVKSKQDTTKQQTAGAFNLWHLSRKTVDVVLVSVNGAQLPTAIELNTIFNQAATTLNIETKSVSLTNGLLGADNKLEIGDKPWLNTYNQEQKAIIADLKQKIDYQKDKYYVFTFNSNFITTKSIAGFMPLKRQFGFVFNGGLDATEEGKEDLAKVTAHEVAHGIFALQHPFTTYGDDIKGKTPWLMDYANGDLLSHMDWAQIHNPNLKFYIFQDEEDGEHVTVSNMEYLDKFKNSDGSYTFISMSGKPISLPDNTSSVTFSIGDDLNLKNCSDEFRIEPFGSIRGFTIQEDTFSFCASCNSSNFSGYFKKGSNCDVNSKYIDSFSNKENVNAIVGLPCIANNNVVFKVMLMEGYFNDFDFSEINGSYNGQGSLMAYDEIINNFDFNRITDENIAYVSATFKPMFDDDVIDFLNSEYCLCSDNNFTDIAYAFIYATQLQKNKNLIGCFTNGVPLFFYDENINTDKFHYAVVNEWKDKNINGFTELKKHVEEFKNLATSYPSSFDGGYKLYNFLKKYTPEQISTSNVNSYKLRFGTTHWETGLVLDKIKNISSSELLNQYDDVFCLWESIPFTDRISAINTLSFKNEPNDKTEEILLYLIINETNVEKMLNNLKLSNYKLFWRVWDVLDFKQRAVLIEYLNTNLITQEKKDTAKKNYDEFIEKCKDVVNGDCDLNKYKLLPIWRANALSVVDFSFDISPGGLKSEFDYSLETSEIDGLINIKANTNYINFNKLDDYWTYFLTSGKELYNSKLGPFRTITLVVREDIKLNGNIILKKDQLATVPAIFLHWLDSSIDSEQNQVIIRVAADGLVVASIIASGGATTPLLAMDLAIFGTDFVFTVVNESSENIDPEVAKAWEAIYNIYNIANIPRAVTSTSALLSNGTKNFLTFVENTKTLNKFSKFVVNPKFLDNYIIKFKKLSNVQKANELKLIDNLIIGVIKTSRFNKTAYVSRSLARNLIDARLQISNSKFTSTNISMGVETSVSAYNPYLKIFRGNQSSSVANVTFVEGSIIKPTISSIRWLPGTTKTESIRTVGSINDVFYNSSNNILKSGDLEVIELISSPGQFYLKPSIIGTSSAGTSSIEVTNFLKLLKEKDLTKLKTTLSNIDDPEKLARFADKFSELPESLVALNNKPKSAEAWFVLDDIGVDDAIKIDLENLDEVSELIGGSYKTWKTSSAGVNNRLWTNIEYTGKYYKVKFLDDVDLGVASSSYTQATKTIEFDLNVPPYLQKQGVASEIYAKGLANHPETKIIKEEYIASSRYIGGEPANLTVFKKLINGTDAIPPVSPKEAAFLTPSGKTIKRNNFDAEPEILINTDNNVTIQFRRASDAADAVDSVIDVSKFKNTLVKTPGIDNSSLTNLPKSFWDDAYKVSPKSGTSIKTKVDNIIANGDQSGKITEGLVEDIMTANGYKVGNGRYYGDYETARNGLDGFFYKGDITNPSEIIVIDSKQFKIDGSVKLNNGNSSTGLPSQMKEDWIRYIADEKLNELKGLQKQTATAIQNSPAGFIQKYVVAVDKGTGEINFLKLGDF</sequence>
<dbReference type="InterPro" id="IPR036116">
    <property type="entry name" value="FN3_sf"/>
</dbReference>
<dbReference type="Gene3D" id="2.60.40.10">
    <property type="entry name" value="Immunoglobulins"/>
    <property type="match status" value="2"/>
</dbReference>
<dbReference type="Proteomes" id="UP000007487">
    <property type="component" value="Chromosome"/>
</dbReference>
<dbReference type="STRING" id="867900.Celly_3102"/>
<dbReference type="OrthoDB" id="1521695at2"/>
<evidence type="ECO:0000259" key="1">
    <source>
        <dbReference type="PROSITE" id="PS50853"/>
    </source>
</evidence>
<feature type="domain" description="Fibronectin type-III" evidence="1">
    <location>
        <begin position="305"/>
        <end position="394"/>
    </location>
</feature>
<dbReference type="CDD" id="cd20731">
    <property type="entry name" value="PoNe_FilH_TF-like"/>
    <property type="match status" value="1"/>
</dbReference>
<keyword evidence="3" id="KW-1185">Reference proteome</keyword>
<name>F0RDW4_CELLC</name>
<dbReference type="InterPro" id="IPR013783">
    <property type="entry name" value="Ig-like_fold"/>
</dbReference>